<feature type="region of interest" description="Disordered" evidence="1">
    <location>
        <begin position="1"/>
        <end position="22"/>
    </location>
</feature>
<evidence type="ECO:0000256" key="1">
    <source>
        <dbReference type="SAM" id="MobiDB-lite"/>
    </source>
</evidence>
<keyword evidence="3" id="KW-1185">Reference proteome</keyword>
<protein>
    <submittedName>
        <fullName evidence="2">Uncharacterized protein</fullName>
    </submittedName>
</protein>
<evidence type="ECO:0000313" key="2">
    <source>
        <dbReference type="EMBL" id="GFY15279.1"/>
    </source>
</evidence>
<dbReference type="Proteomes" id="UP000887159">
    <property type="component" value="Unassembled WGS sequence"/>
</dbReference>
<sequence length="119" mass="13704">MPFEQRGMSPRKGSPKTFRTPENVERVRVSIQTAKWGHSPRRAPWFPWSLKSSLPRMTDLPARGRKLASINSHNLSPSGYFMWVISSLWLIKIAPKPRKTYGTTSEPKLTISRLICLKR</sequence>
<proteinExistence type="predicted"/>
<comment type="caution">
    <text evidence="2">The sequence shown here is derived from an EMBL/GenBank/DDBJ whole genome shotgun (WGS) entry which is preliminary data.</text>
</comment>
<dbReference type="AlphaFoldDB" id="A0A8X6VP64"/>
<gene>
    <name evidence="2" type="ORF">TNCV_1570901</name>
</gene>
<accession>A0A8X6VP64</accession>
<evidence type="ECO:0000313" key="3">
    <source>
        <dbReference type="Proteomes" id="UP000887159"/>
    </source>
</evidence>
<dbReference type="EMBL" id="BMAU01021334">
    <property type="protein sequence ID" value="GFY15279.1"/>
    <property type="molecule type" value="Genomic_DNA"/>
</dbReference>
<name>A0A8X6VP64_TRICX</name>
<reference evidence="2" key="1">
    <citation type="submission" date="2020-08" db="EMBL/GenBank/DDBJ databases">
        <title>Multicomponent nature underlies the extraordinary mechanical properties of spider dragline silk.</title>
        <authorList>
            <person name="Kono N."/>
            <person name="Nakamura H."/>
            <person name="Mori M."/>
            <person name="Yoshida Y."/>
            <person name="Ohtoshi R."/>
            <person name="Malay A.D."/>
            <person name="Moran D.A.P."/>
            <person name="Tomita M."/>
            <person name="Numata K."/>
            <person name="Arakawa K."/>
        </authorList>
    </citation>
    <scope>NUCLEOTIDE SEQUENCE</scope>
</reference>
<organism evidence="2 3">
    <name type="scientific">Trichonephila clavipes</name>
    <name type="common">Golden silk orbweaver</name>
    <name type="synonym">Nephila clavipes</name>
    <dbReference type="NCBI Taxonomy" id="2585209"/>
    <lineage>
        <taxon>Eukaryota</taxon>
        <taxon>Metazoa</taxon>
        <taxon>Ecdysozoa</taxon>
        <taxon>Arthropoda</taxon>
        <taxon>Chelicerata</taxon>
        <taxon>Arachnida</taxon>
        <taxon>Araneae</taxon>
        <taxon>Araneomorphae</taxon>
        <taxon>Entelegynae</taxon>
        <taxon>Araneoidea</taxon>
        <taxon>Nephilidae</taxon>
        <taxon>Trichonephila</taxon>
    </lineage>
</organism>